<dbReference type="Proteomes" id="UP000053676">
    <property type="component" value="Unassembled WGS sequence"/>
</dbReference>
<proteinExistence type="predicted"/>
<evidence type="ECO:0000313" key="3">
    <source>
        <dbReference type="Proteomes" id="UP000053676"/>
    </source>
</evidence>
<protein>
    <submittedName>
        <fullName evidence="2">Uncharacterized protein</fullName>
    </submittedName>
</protein>
<gene>
    <name evidence="2" type="ORF">NECAME_00098</name>
</gene>
<organism evidence="2 3">
    <name type="scientific">Necator americanus</name>
    <name type="common">Human hookworm</name>
    <dbReference type="NCBI Taxonomy" id="51031"/>
    <lineage>
        <taxon>Eukaryota</taxon>
        <taxon>Metazoa</taxon>
        <taxon>Ecdysozoa</taxon>
        <taxon>Nematoda</taxon>
        <taxon>Chromadorea</taxon>
        <taxon>Rhabditida</taxon>
        <taxon>Rhabditina</taxon>
        <taxon>Rhabditomorpha</taxon>
        <taxon>Strongyloidea</taxon>
        <taxon>Ancylostomatidae</taxon>
        <taxon>Bunostominae</taxon>
        <taxon>Necator</taxon>
    </lineage>
</organism>
<accession>W2TZX9</accession>
<dbReference type="KEGG" id="nai:NECAME_00098"/>
<reference evidence="3" key="1">
    <citation type="journal article" date="2014" name="Nat. Genet.">
        <title>Genome of the human hookworm Necator americanus.</title>
        <authorList>
            <person name="Tang Y.T."/>
            <person name="Gao X."/>
            <person name="Rosa B.A."/>
            <person name="Abubucker S."/>
            <person name="Hallsworth-Pepin K."/>
            <person name="Martin J."/>
            <person name="Tyagi R."/>
            <person name="Heizer E."/>
            <person name="Zhang X."/>
            <person name="Bhonagiri-Palsikar V."/>
            <person name="Minx P."/>
            <person name="Warren W.C."/>
            <person name="Wang Q."/>
            <person name="Zhan B."/>
            <person name="Hotez P.J."/>
            <person name="Sternberg P.W."/>
            <person name="Dougall A."/>
            <person name="Gaze S.T."/>
            <person name="Mulvenna J."/>
            <person name="Sotillo J."/>
            <person name="Ranganathan S."/>
            <person name="Rabelo E.M."/>
            <person name="Wilson R.K."/>
            <person name="Felgner P.L."/>
            <person name="Bethony J."/>
            <person name="Hawdon J.M."/>
            <person name="Gasser R.B."/>
            <person name="Loukas A."/>
            <person name="Mitreva M."/>
        </authorList>
    </citation>
    <scope>NUCLEOTIDE SEQUENCE [LARGE SCALE GENOMIC DNA]</scope>
</reference>
<evidence type="ECO:0000256" key="1">
    <source>
        <dbReference type="SAM" id="MobiDB-lite"/>
    </source>
</evidence>
<dbReference type="EMBL" id="KI657455">
    <property type="protein sequence ID" value="ETN87239.1"/>
    <property type="molecule type" value="Genomic_DNA"/>
</dbReference>
<keyword evidence="3" id="KW-1185">Reference proteome</keyword>
<evidence type="ECO:0000313" key="2">
    <source>
        <dbReference type="EMBL" id="ETN87239.1"/>
    </source>
</evidence>
<sequence length="72" mass="7731">MSVGESRRRGFTINGMIQLTKPVHREDIELVGISTKPALMAEMEAQRNGAGPPNSDILTSLAAKDAHLSGTR</sequence>
<feature type="region of interest" description="Disordered" evidence="1">
    <location>
        <begin position="45"/>
        <end position="72"/>
    </location>
</feature>
<name>W2TZX9_NECAM</name>
<dbReference type="AlphaFoldDB" id="W2TZX9"/>